<keyword evidence="2" id="KW-1185">Reference proteome</keyword>
<gene>
    <name evidence="1" type="ORF">BpHYR1_045755</name>
</gene>
<dbReference type="Proteomes" id="UP000276133">
    <property type="component" value="Unassembled WGS sequence"/>
</dbReference>
<name>A0A3M7RDB6_BRAPC</name>
<dbReference type="EMBL" id="REGN01003643">
    <property type="protein sequence ID" value="RNA21553.1"/>
    <property type="molecule type" value="Genomic_DNA"/>
</dbReference>
<dbReference type="AlphaFoldDB" id="A0A3M7RDB6"/>
<organism evidence="1 2">
    <name type="scientific">Brachionus plicatilis</name>
    <name type="common">Marine rotifer</name>
    <name type="synonym">Brachionus muelleri</name>
    <dbReference type="NCBI Taxonomy" id="10195"/>
    <lineage>
        <taxon>Eukaryota</taxon>
        <taxon>Metazoa</taxon>
        <taxon>Spiralia</taxon>
        <taxon>Gnathifera</taxon>
        <taxon>Rotifera</taxon>
        <taxon>Eurotatoria</taxon>
        <taxon>Monogononta</taxon>
        <taxon>Pseudotrocha</taxon>
        <taxon>Ploima</taxon>
        <taxon>Brachionidae</taxon>
        <taxon>Brachionus</taxon>
    </lineage>
</organism>
<sequence>MNKQSHTELRGPARGPLILNLRPRLAPIWFSLAYSSKLLSMFKKSLVERWFLSDLRFSLWFDLIMASNLVCVKLSCIRHKCEAAGQLNYKLRGSKEELYFIKKIKI</sequence>
<reference evidence="1 2" key="1">
    <citation type="journal article" date="2018" name="Sci. Rep.">
        <title>Genomic signatures of local adaptation to the degree of environmental predictability in rotifers.</title>
        <authorList>
            <person name="Franch-Gras L."/>
            <person name="Hahn C."/>
            <person name="Garcia-Roger E.M."/>
            <person name="Carmona M.J."/>
            <person name="Serra M."/>
            <person name="Gomez A."/>
        </authorList>
    </citation>
    <scope>NUCLEOTIDE SEQUENCE [LARGE SCALE GENOMIC DNA]</scope>
    <source>
        <strain evidence="1">HYR1</strain>
    </source>
</reference>
<evidence type="ECO:0000313" key="2">
    <source>
        <dbReference type="Proteomes" id="UP000276133"/>
    </source>
</evidence>
<comment type="caution">
    <text evidence="1">The sequence shown here is derived from an EMBL/GenBank/DDBJ whole genome shotgun (WGS) entry which is preliminary data.</text>
</comment>
<proteinExistence type="predicted"/>
<accession>A0A3M7RDB6</accession>
<protein>
    <submittedName>
        <fullName evidence="1">Uncharacterized protein</fullName>
    </submittedName>
</protein>
<evidence type="ECO:0000313" key="1">
    <source>
        <dbReference type="EMBL" id="RNA21553.1"/>
    </source>
</evidence>